<feature type="domain" description="Acyl-CoA thioesterase-like N-terminal HotDog" evidence="5">
    <location>
        <begin position="30"/>
        <end position="111"/>
    </location>
</feature>
<evidence type="ECO:0000313" key="7">
    <source>
        <dbReference type="Proteomes" id="UP001596135"/>
    </source>
</evidence>
<name>A0ABW1LKL6_9ACTN</name>
<dbReference type="InterPro" id="IPR003703">
    <property type="entry name" value="Acyl_CoA_thio"/>
</dbReference>
<comment type="similarity">
    <text evidence="1">Belongs to the C/M/P thioester hydrolase family.</text>
</comment>
<feature type="domain" description="Acyl-CoA thioesterase 2 C-terminal" evidence="4">
    <location>
        <begin position="175"/>
        <end position="278"/>
    </location>
</feature>
<reference evidence="7" key="1">
    <citation type="journal article" date="2019" name="Int. J. Syst. Evol. Microbiol.">
        <title>The Global Catalogue of Microorganisms (GCM) 10K type strain sequencing project: providing services to taxonomists for standard genome sequencing and annotation.</title>
        <authorList>
            <consortium name="The Broad Institute Genomics Platform"/>
            <consortium name="The Broad Institute Genome Sequencing Center for Infectious Disease"/>
            <person name="Wu L."/>
            <person name="Ma J."/>
        </authorList>
    </citation>
    <scope>NUCLEOTIDE SEQUENCE [LARGE SCALE GENOMIC DNA]</scope>
    <source>
        <strain evidence="7">CCUG 54522</strain>
    </source>
</reference>
<dbReference type="Pfam" id="PF13622">
    <property type="entry name" value="4HBT_3"/>
    <property type="match status" value="1"/>
</dbReference>
<dbReference type="InterPro" id="IPR029069">
    <property type="entry name" value="HotDog_dom_sf"/>
</dbReference>
<evidence type="ECO:0000259" key="5">
    <source>
        <dbReference type="Pfam" id="PF13622"/>
    </source>
</evidence>
<dbReference type="SUPFAM" id="SSF54637">
    <property type="entry name" value="Thioesterase/thiol ester dehydrase-isomerase"/>
    <property type="match status" value="2"/>
</dbReference>
<dbReference type="PANTHER" id="PTHR11066:SF34">
    <property type="entry name" value="ACYL-COENZYME A THIOESTERASE 8"/>
    <property type="match status" value="1"/>
</dbReference>
<evidence type="ECO:0000313" key="6">
    <source>
        <dbReference type="EMBL" id="MFC6043812.1"/>
    </source>
</evidence>
<evidence type="ECO:0000256" key="3">
    <source>
        <dbReference type="SAM" id="MobiDB-lite"/>
    </source>
</evidence>
<dbReference type="RefSeq" id="WP_379154189.1">
    <property type="nucleotide sequence ID" value="NZ_JBHSRJ010000004.1"/>
</dbReference>
<dbReference type="Proteomes" id="UP001596135">
    <property type="component" value="Unassembled WGS sequence"/>
</dbReference>
<gene>
    <name evidence="6" type="ORF">ACFPYL_12030</name>
</gene>
<keyword evidence="2" id="KW-0378">Hydrolase</keyword>
<protein>
    <submittedName>
        <fullName evidence="6">Acyl-CoA thioesterase</fullName>
    </submittedName>
</protein>
<accession>A0ABW1LKL6</accession>
<dbReference type="Pfam" id="PF02551">
    <property type="entry name" value="Acyl_CoA_thio"/>
    <property type="match status" value="1"/>
</dbReference>
<dbReference type="InterPro" id="IPR049449">
    <property type="entry name" value="TesB_ACOT8-like_N"/>
</dbReference>
<dbReference type="CDD" id="cd03445">
    <property type="entry name" value="Thioesterase_II_repeat2"/>
    <property type="match status" value="1"/>
</dbReference>
<evidence type="ECO:0000256" key="2">
    <source>
        <dbReference type="ARBA" id="ARBA00022801"/>
    </source>
</evidence>
<dbReference type="InterPro" id="IPR042171">
    <property type="entry name" value="Acyl-CoA_hotdog"/>
</dbReference>
<keyword evidence="7" id="KW-1185">Reference proteome</keyword>
<proteinExistence type="inferred from homology"/>
<organism evidence="6 7">
    <name type="scientific">Nocardioides hankookensis</name>
    <dbReference type="NCBI Taxonomy" id="443157"/>
    <lineage>
        <taxon>Bacteria</taxon>
        <taxon>Bacillati</taxon>
        <taxon>Actinomycetota</taxon>
        <taxon>Actinomycetes</taxon>
        <taxon>Propionibacteriales</taxon>
        <taxon>Nocardioidaceae</taxon>
        <taxon>Nocardioides</taxon>
    </lineage>
</organism>
<feature type="region of interest" description="Disordered" evidence="3">
    <location>
        <begin position="117"/>
        <end position="137"/>
    </location>
</feature>
<sequence>MAEVPRDADELLTLLDLERIDDDLFRGAQMPTSRPMVFGGQVAAQSLVAASRTVPDEYVAHSLHSYFLQPGDPSTPTIYDVENLRDGRSFVTRRVIAQQHGRPIYAQTVNFQKDEAGYEHEESMPDVPGPDDPSVRPVSRKAQEELHADQWNVADIRFVGSSASGLDDDPLHPGRQRVWLRVSSPLPDDQFFHRAAFTYLSDMTLIGAAMAPHGISFGRGDAFVASLDHAVWFHRPFRADEWWLYDQVSPSASGGRGLVLARVFTQSGELVASVAQEAVLRPRKAAR</sequence>
<dbReference type="Gene3D" id="2.40.160.210">
    <property type="entry name" value="Acyl-CoA thioesterase, double hotdog domain"/>
    <property type="match status" value="1"/>
</dbReference>
<evidence type="ECO:0000256" key="1">
    <source>
        <dbReference type="ARBA" id="ARBA00006538"/>
    </source>
</evidence>
<dbReference type="EMBL" id="JBHSRJ010000004">
    <property type="protein sequence ID" value="MFC6043812.1"/>
    <property type="molecule type" value="Genomic_DNA"/>
</dbReference>
<dbReference type="PANTHER" id="PTHR11066">
    <property type="entry name" value="ACYL-COA THIOESTERASE"/>
    <property type="match status" value="1"/>
</dbReference>
<comment type="caution">
    <text evidence="6">The sequence shown here is derived from an EMBL/GenBank/DDBJ whole genome shotgun (WGS) entry which is preliminary data.</text>
</comment>
<evidence type="ECO:0000259" key="4">
    <source>
        <dbReference type="Pfam" id="PF02551"/>
    </source>
</evidence>
<dbReference type="CDD" id="cd03444">
    <property type="entry name" value="Thioesterase_II_repeat1"/>
    <property type="match status" value="1"/>
</dbReference>
<dbReference type="InterPro" id="IPR025652">
    <property type="entry name" value="TesB_C"/>
</dbReference>